<dbReference type="CDD" id="cd02440">
    <property type="entry name" value="AdoMet_MTases"/>
    <property type="match status" value="1"/>
</dbReference>
<dbReference type="EMBL" id="JAVDRP010000035">
    <property type="protein sequence ID" value="MDR6413149.1"/>
    <property type="molecule type" value="Genomic_DNA"/>
</dbReference>
<accession>A0ABU1M2Q6</accession>
<keyword evidence="1" id="KW-0808">Transferase</keyword>
<protein>
    <submittedName>
        <fullName evidence="1">SAM-dependent methyltransferase</fullName>
    </submittedName>
</protein>
<keyword evidence="1" id="KW-0489">Methyltransferase</keyword>
<sequence>MWVDLKRSPSARERPGTVIRHLGLNRRQSADQTIQYSTMSIDVPGTEGYAEYAAFLANDWRKISFRDHHQPVLHLIPTAPSRVLDIGAGMGRDAAALAALGHSVVAVEPVDELRAAAINFYLASSVVWLDDSLPELRLVRERANTFNLVMVTAVWMHLDEAQRRRGMDTISDLLDDGGLVIMSLRHGPIPTGRRMFNVSAADTIRLAEAHHLQLLLNVCSDSAQQANRNMGVTWTRLAFRK</sequence>
<dbReference type="Proteomes" id="UP001264340">
    <property type="component" value="Unassembled WGS sequence"/>
</dbReference>
<dbReference type="Pfam" id="PF13489">
    <property type="entry name" value="Methyltransf_23"/>
    <property type="match status" value="1"/>
</dbReference>
<dbReference type="GO" id="GO:0032259">
    <property type="term" value="P:methylation"/>
    <property type="evidence" value="ECO:0007669"/>
    <property type="project" value="UniProtKB-KW"/>
</dbReference>
<reference evidence="1 2" key="1">
    <citation type="submission" date="2023-07" db="EMBL/GenBank/DDBJ databases">
        <title>Sorghum-associated microbial communities from plants grown in Nebraska, USA.</title>
        <authorList>
            <person name="Schachtman D."/>
        </authorList>
    </citation>
    <scope>NUCLEOTIDE SEQUENCE [LARGE SCALE GENOMIC DNA]</scope>
    <source>
        <strain evidence="1 2">DS1316</strain>
    </source>
</reference>
<dbReference type="SUPFAM" id="SSF53335">
    <property type="entry name" value="S-adenosyl-L-methionine-dependent methyltransferases"/>
    <property type="match status" value="1"/>
</dbReference>
<organism evidence="1 2">
    <name type="scientific">Paraburkholderia terricola</name>
    <dbReference type="NCBI Taxonomy" id="169427"/>
    <lineage>
        <taxon>Bacteria</taxon>
        <taxon>Pseudomonadati</taxon>
        <taxon>Pseudomonadota</taxon>
        <taxon>Betaproteobacteria</taxon>
        <taxon>Burkholderiales</taxon>
        <taxon>Burkholderiaceae</taxon>
        <taxon>Paraburkholderia</taxon>
    </lineage>
</organism>
<dbReference type="GO" id="GO:0008168">
    <property type="term" value="F:methyltransferase activity"/>
    <property type="evidence" value="ECO:0007669"/>
    <property type="project" value="UniProtKB-KW"/>
</dbReference>
<comment type="caution">
    <text evidence="1">The sequence shown here is derived from an EMBL/GenBank/DDBJ whole genome shotgun (WGS) entry which is preliminary data.</text>
</comment>
<keyword evidence="2" id="KW-1185">Reference proteome</keyword>
<gene>
    <name evidence="1" type="ORF">J2804_006586</name>
</gene>
<dbReference type="InterPro" id="IPR029063">
    <property type="entry name" value="SAM-dependent_MTases_sf"/>
</dbReference>
<proteinExistence type="predicted"/>
<evidence type="ECO:0000313" key="2">
    <source>
        <dbReference type="Proteomes" id="UP001264340"/>
    </source>
</evidence>
<name>A0ABU1M2Q6_9BURK</name>
<evidence type="ECO:0000313" key="1">
    <source>
        <dbReference type="EMBL" id="MDR6413149.1"/>
    </source>
</evidence>
<dbReference type="Gene3D" id="3.40.50.150">
    <property type="entry name" value="Vaccinia Virus protein VP39"/>
    <property type="match status" value="1"/>
</dbReference>